<feature type="signal peptide" evidence="2">
    <location>
        <begin position="1"/>
        <end position="21"/>
    </location>
</feature>
<evidence type="ECO:0000256" key="1">
    <source>
        <dbReference type="SAM" id="MobiDB-lite"/>
    </source>
</evidence>
<evidence type="ECO:0008006" key="5">
    <source>
        <dbReference type="Google" id="ProtNLM"/>
    </source>
</evidence>
<dbReference type="OrthoDB" id="2452750at2"/>
<dbReference type="PROSITE" id="PS51257">
    <property type="entry name" value="PROKAR_LIPOPROTEIN"/>
    <property type="match status" value="1"/>
</dbReference>
<accession>A0A3M8H891</accession>
<name>A0A3M8H891_9BACI</name>
<comment type="caution">
    <text evidence="3">The sequence shown here is derived from an EMBL/GenBank/DDBJ whole genome shotgun (WGS) entry which is preliminary data.</text>
</comment>
<keyword evidence="2" id="KW-0732">Signal</keyword>
<dbReference type="AlphaFoldDB" id="A0A3M8H891"/>
<dbReference type="Proteomes" id="UP000279909">
    <property type="component" value="Unassembled WGS sequence"/>
</dbReference>
<gene>
    <name evidence="3" type="ORF">EC501_10400</name>
</gene>
<reference evidence="3 4" key="1">
    <citation type="journal article" date="2014" name="Int. J. Syst. Evol. Microbiol.">
        <title>Lysinibacillus halotolerans sp. nov., isolated from saline-alkaline soil.</title>
        <authorList>
            <person name="Kong D."/>
            <person name="Wang Y."/>
            <person name="Zhao B."/>
            <person name="Li Y."/>
            <person name="Song J."/>
            <person name="Zhai Y."/>
            <person name="Zhang C."/>
            <person name="Wang H."/>
            <person name="Chen X."/>
            <person name="Zhao B."/>
            <person name="Ruan Z."/>
        </authorList>
    </citation>
    <scope>NUCLEOTIDE SEQUENCE [LARGE SCALE GENOMIC DNA]</scope>
    <source>
        <strain evidence="3 4">MCCC 1A12703</strain>
    </source>
</reference>
<dbReference type="RefSeq" id="WP_122972230.1">
    <property type="nucleotide sequence ID" value="NZ_RHLQ01000023.1"/>
</dbReference>
<feature type="compositionally biased region" description="Low complexity" evidence="1">
    <location>
        <begin position="38"/>
        <end position="54"/>
    </location>
</feature>
<organism evidence="3 4">
    <name type="scientific">Lysinibacillus halotolerans</name>
    <dbReference type="NCBI Taxonomy" id="1368476"/>
    <lineage>
        <taxon>Bacteria</taxon>
        <taxon>Bacillati</taxon>
        <taxon>Bacillota</taxon>
        <taxon>Bacilli</taxon>
        <taxon>Bacillales</taxon>
        <taxon>Bacillaceae</taxon>
        <taxon>Lysinibacillus</taxon>
    </lineage>
</organism>
<protein>
    <recommendedName>
        <fullName evidence="5">YusW-like protein</fullName>
    </recommendedName>
</protein>
<feature type="region of interest" description="Disordered" evidence="1">
    <location>
        <begin position="34"/>
        <end position="67"/>
    </location>
</feature>
<feature type="chain" id="PRO_5018031547" description="YusW-like protein" evidence="2">
    <location>
        <begin position="22"/>
        <end position="174"/>
    </location>
</feature>
<sequence>MKLLKSMLTILLLLGVLYACNDGDQDEIITDTGKDTVNDTANNNADQNNGTDQNATDDQNEGEEHVDTPYNFTHFDLDVEYDNDISYDVEYANDQKGMSAEFEDERNNVHAEGDDAYNKIVKYLELLTFNANTEDEEVLSQVITAFDLDENYTSFELEVKFNNGEVKRYNFTNQ</sequence>
<dbReference type="InterPro" id="IPR025623">
    <property type="entry name" value="YusW"/>
</dbReference>
<dbReference type="EMBL" id="RHLQ01000023">
    <property type="protein sequence ID" value="RNC98637.1"/>
    <property type="molecule type" value="Genomic_DNA"/>
</dbReference>
<dbReference type="Pfam" id="PF14039">
    <property type="entry name" value="YusW"/>
    <property type="match status" value="1"/>
</dbReference>
<evidence type="ECO:0000256" key="2">
    <source>
        <dbReference type="SAM" id="SignalP"/>
    </source>
</evidence>
<proteinExistence type="predicted"/>
<evidence type="ECO:0000313" key="3">
    <source>
        <dbReference type="EMBL" id="RNC98637.1"/>
    </source>
</evidence>
<keyword evidence="4" id="KW-1185">Reference proteome</keyword>
<evidence type="ECO:0000313" key="4">
    <source>
        <dbReference type="Proteomes" id="UP000279909"/>
    </source>
</evidence>